<gene>
    <name evidence="2" type="ORF">EFB08_04030</name>
</gene>
<keyword evidence="2" id="KW-0547">Nucleotide-binding</keyword>
<accession>A0A3M9MZX1</accession>
<protein>
    <submittedName>
        <fullName evidence="2">ATP-binding cassette domain-containing protein</fullName>
    </submittedName>
</protein>
<organism evidence="2 3">
    <name type="scientific">Rufibacter latericius</name>
    <dbReference type="NCBI Taxonomy" id="2487040"/>
    <lineage>
        <taxon>Bacteria</taxon>
        <taxon>Pseudomonadati</taxon>
        <taxon>Bacteroidota</taxon>
        <taxon>Cytophagia</taxon>
        <taxon>Cytophagales</taxon>
        <taxon>Hymenobacteraceae</taxon>
        <taxon>Rufibacter</taxon>
    </lineage>
</organism>
<dbReference type="PANTHER" id="PTHR43581">
    <property type="entry name" value="ATP/GTP PHOSPHATASE"/>
    <property type="match status" value="1"/>
</dbReference>
<dbReference type="Gene3D" id="3.40.50.300">
    <property type="entry name" value="P-loop containing nucleotide triphosphate hydrolases"/>
    <property type="match status" value="1"/>
</dbReference>
<dbReference type="OrthoDB" id="9805802at2"/>
<dbReference type="InterPro" id="IPR051396">
    <property type="entry name" value="Bact_Antivir_Def_Nuclease"/>
</dbReference>
<evidence type="ECO:0000313" key="2">
    <source>
        <dbReference type="EMBL" id="RNI30443.1"/>
    </source>
</evidence>
<dbReference type="SUPFAM" id="SSF52540">
    <property type="entry name" value="P-loop containing nucleoside triphosphate hydrolases"/>
    <property type="match status" value="1"/>
</dbReference>
<dbReference type="RefSeq" id="WP_123125661.1">
    <property type="nucleotide sequence ID" value="NZ_RJJD01000002.1"/>
</dbReference>
<dbReference type="Pfam" id="PF13304">
    <property type="entry name" value="AAA_21"/>
    <property type="match status" value="1"/>
</dbReference>
<evidence type="ECO:0000259" key="1">
    <source>
        <dbReference type="Pfam" id="PF13304"/>
    </source>
</evidence>
<keyword evidence="3" id="KW-1185">Reference proteome</keyword>
<dbReference type="InterPro" id="IPR003959">
    <property type="entry name" value="ATPase_AAA_core"/>
</dbReference>
<dbReference type="Proteomes" id="UP000272117">
    <property type="component" value="Unassembled WGS sequence"/>
</dbReference>
<feature type="domain" description="ATPase AAA-type core" evidence="1">
    <location>
        <begin position="348"/>
        <end position="417"/>
    </location>
</feature>
<dbReference type="InterPro" id="IPR027417">
    <property type="entry name" value="P-loop_NTPase"/>
</dbReference>
<dbReference type="AlphaFoldDB" id="A0A3M9MZX1"/>
<comment type="caution">
    <text evidence="2">The sequence shown here is derived from an EMBL/GenBank/DDBJ whole genome shotgun (WGS) entry which is preliminary data.</text>
</comment>
<dbReference type="PANTHER" id="PTHR43581:SF2">
    <property type="entry name" value="EXCINUCLEASE ATPASE SUBUNIT"/>
    <property type="match status" value="1"/>
</dbReference>
<proteinExistence type="predicted"/>
<dbReference type="EMBL" id="RJJD01000002">
    <property type="protein sequence ID" value="RNI30443.1"/>
    <property type="molecule type" value="Genomic_DNA"/>
</dbReference>
<keyword evidence="2" id="KW-0067">ATP-binding</keyword>
<name>A0A3M9MZX1_9BACT</name>
<sequence length="507" mass="57675">MNKIIFLVTNRFGNIPDKTKDTIILTWDDWNDYSYYTLFGISYVNNVGESIGLGAVRIAYYGQKTGYKEKALKINDKFEKLEENYFSLGTDDIYYENLNKLGDELRDQILNGLNDIALNSNIYEKAIKEDVTLTSLLRDIPFSTVTNQYKRIATGGARLTDYSFSYYFPQNKVTTNPSKITFEVIAEHNPPTNIQIIIGRNGVGKSHLLNGMVDSLLNNHSNIDVSGKFVFDDLIKTESFTNLICVTFSAFDEFQFHNKQVTSQIKYHYIGLRNLEKINEVTRNSEGNIKFADEFTSSLGLIISSSKKSRWKAAIKQLDSDPIFKDEDFIGTIDSYTSNDIKPIQEKFAKLSSGHKIILLTITKLVELLQEKSLVFFDEPETHLHPPLLSSFIRAISELLTSRNAVSIMTTHSPIVLQEVPNSCVLKLSRKGNLAKFERPKLETFGENIGVLTNDIFGLEVTESGFYNLLRELVRQNKTYEEALESINHKLGVEGRAILRSLFFDKN</sequence>
<dbReference type="GO" id="GO:0005524">
    <property type="term" value="F:ATP binding"/>
    <property type="evidence" value="ECO:0007669"/>
    <property type="project" value="UniProtKB-KW"/>
</dbReference>
<evidence type="ECO:0000313" key="3">
    <source>
        <dbReference type="Proteomes" id="UP000272117"/>
    </source>
</evidence>
<dbReference type="GO" id="GO:0016887">
    <property type="term" value="F:ATP hydrolysis activity"/>
    <property type="evidence" value="ECO:0007669"/>
    <property type="project" value="InterPro"/>
</dbReference>
<reference evidence="2 3" key="1">
    <citation type="submission" date="2018-11" db="EMBL/GenBank/DDBJ databases">
        <title>Rufibacter latericius sp. nov., isolated from water in Baiyang Lake.</title>
        <authorList>
            <person name="Yang Y."/>
        </authorList>
    </citation>
    <scope>NUCLEOTIDE SEQUENCE [LARGE SCALE GENOMIC DNA]</scope>
    <source>
        <strain evidence="2 3">R-22-1c-1</strain>
    </source>
</reference>